<reference evidence="3" key="3">
    <citation type="submission" date="2015-06" db="UniProtKB">
        <authorList>
            <consortium name="EnsemblMetazoa"/>
        </authorList>
    </citation>
    <scope>IDENTIFICATION</scope>
</reference>
<evidence type="ECO:0000313" key="4">
    <source>
        <dbReference type="Proteomes" id="UP000014760"/>
    </source>
</evidence>
<evidence type="ECO:0000256" key="1">
    <source>
        <dbReference type="SAM" id="MobiDB-lite"/>
    </source>
</evidence>
<reference evidence="2 4" key="2">
    <citation type="journal article" date="2013" name="Nature">
        <title>Insights into bilaterian evolution from three spiralian genomes.</title>
        <authorList>
            <person name="Simakov O."/>
            <person name="Marletaz F."/>
            <person name="Cho S.J."/>
            <person name="Edsinger-Gonzales E."/>
            <person name="Havlak P."/>
            <person name="Hellsten U."/>
            <person name="Kuo D.H."/>
            <person name="Larsson T."/>
            <person name="Lv J."/>
            <person name="Arendt D."/>
            <person name="Savage R."/>
            <person name="Osoegawa K."/>
            <person name="de Jong P."/>
            <person name="Grimwood J."/>
            <person name="Chapman J.A."/>
            <person name="Shapiro H."/>
            <person name="Aerts A."/>
            <person name="Otillar R.P."/>
            <person name="Terry A.Y."/>
            <person name="Boore J.L."/>
            <person name="Grigoriev I.V."/>
            <person name="Lindberg D.R."/>
            <person name="Seaver E.C."/>
            <person name="Weisblat D.A."/>
            <person name="Putnam N.H."/>
            <person name="Rokhsar D.S."/>
        </authorList>
    </citation>
    <scope>NUCLEOTIDE SEQUENCE</scope>
    <source>
        <strain evidence="2 4">I ESC-2004</strain>
    </source>
</reference>
<reference evidence="4" key="1">
    <citation type="submission" date="2012-12" db="EMBL/GenBank/DDBJ databases">
        <authorList>
            <person name="Hellsten U."/>
            <person name="Grimwood J."/>
            <person name="Chapman J.A."/>
            <person name="Shapiro H."/>
            <person name="Aerts A."/>
            <person name="Otillar R.P."/>
            <person name="Terry A.Y."/>
            <person name="Boore J.L."/>
            <person name="Simakov O."/>
            <person name="Marletaz F."/>
            <person name="Cho S.-J."/>
            <person name="Edsinger-Gonzales E."/>
            <person name="Havlak P."/>
            <person name="Kuo D.-H."/>
            <person name="Larsson T."/>
            <person name="Lv J."/>
            <person name="Arendt D."/>
            <person name="Savage R."/>
            <person name="Osoegawa K."/>
            <person name="de Jong P."/>
            <person name="Lindberg D.R."/>
            <person name="Seaver E.C."/>
            <person name="Weisblat D.A."/>
            <person name="Putnam N.H."/>
            <person name="Grigoriev I.V."/>
            <person name="Rokhsar D.S."/>
        </authorList>
    </citation>
    <scope>NUCLEOTIDE SEQUENCE</scope>
    <source>
        <strain evidence="4">I ESC-2004</strain>
    </source>
</reference>
<gene>
    <name evidence="2" type="ORF">CAPTEDRAFT_158662</name>
</gene>
<dbReference type="Proteomes" id="UP000014760">
    <property type="component" value="Unassembled WGS sequence"/>
</dbReference>
<evidence type="ECO:0000313" key="2">
    <source>
        <dbReference type="EMBL" id="ELT93488.1"/>
    </source>
</evidence>
<feature type="region of interest" description="Disordered" evidence="1">
    <location>
        <begin position="1"/>
        <end position="23"/>
    </location>
</feature>
<proteinExistence type="predicted"/>
<dbReference type="OrthoDB" id="21123at2759"/>
<dbReference type="AlphaFoldDB" id="R7TI31"/>
<accession>R7TI31</accession>
<dbReference type="EMBL" id="KB309720">
    <property type="protein sequence ID" value="ELT93488.1"/>
    <property type="molecule type" value="Genomic_DNA"/>
</dbReference>
<organism evidence="2">
    <name type="scientific">Capitella teleta</name>
    <name type="common">Polychaete worm</name>
    <dbReference type="NCBI Taxonomy" id="283909"/>
    <lineage>
        <taxon>Eukaryota</taxon>
        <taxon>Metazoa</taxon>
        <taxon>Spiralia</taxon>
        <taxon>Lophotrochozoa</taxon>
        <taxon>Annelida</taxon>
        <taxon>Polychaeta</taxon>
        <taxon>Sedentaria</taxon>
        <taxon>Scolecida</taxon>
        <taxon>Capitellidae</taxon>
        <taxon>Capitella</taxon>
    </lineage>
</organism>
<dbReference type="STRING" id="283909.R7TI31"/>
<feature type="compositionally biased region" description="Basic and acidic residues" evidence="1">
    <location>
        <begin position="12"/>
        <end position="23"/>
    </location>
</feature>
<evidence type="ECO:0000313" key="3">
    <source>
        <dbReference type="EnsemblMetazoa" id="CapteP158662"/>
    </source>
</evidence>
<sequence>MEAKRIAMQNNAKERDREREANVKRYKEEELKEVEADNLKTLQPGFVKPMMMEHAENTSVEDRIKRNIYNIQRTNAALEKKFTQH</sequence>
<dbReference type="OMA" id="KTEYKHF"/>
<protein>
    <submittedName>
        <fullName evidence="2 3">Uncharacterized protein</fullName>
    </submittedName>
</protein>
<keyword evidence="4" id="KW-1185">Reference proteome</keyword>
<dbReference type="HOGENOM" id="CLU_192439_0_0_1"/>
<name>R7TI31_CAPTE</name>
<dbReference type="EMBL" id="AMQN01012733">
    <property type="status" value="NOT_ANNOTATED_CDS"/>
    <property type="molecule type" value="Genomic_DNA"/>
</dbReference>
<dbReference type="EnsemblMetazoa" id="CapteT158662">
    <property type="protein sequence ID" value="CapteP158662"/>
    <property type="gene ID" value="CapteG158662"/>
</dbReference>